<sequence length="632" mass="71365">MAFLKNSLVTQYSLSVAGLIGAYFLTRYLYNYASDLTMTTYRDKSALYGRELKPGEPPSWPSGRFRIGLDSKGMEKKRQPTMITTSETVLHTNLLTTTGQRLTPTGKISHAKTRVYTQRYRKEWEQMPDFKGWLTSVPFQPTRAYCMYCKKNLHAHRLSLLKHTCTMKHQRAALLHEAEEKKKAAARKANIGEEVEVEEVEEIEAIEHTQTEIEENEDEVEYVVERLETDDELDEAQIKDPSEDVGGEVEDEEEEEEEEDVSHLQMPSDEEDVKHSIKKIKIERVENCEDSLTEAMDHMQSEYLEETDNHGTVQMEMVVESEDQSNSEMQVVSILPDTEDSNKESPKESRENGRTIRRNDNKFADRKSAKLLQDECKQQGDSGIMMACPLPILGTAYQINSSVASTTNTIGVLQPVNTIPIAPAQNKTITLTSGGKTLTLTGGTFQPGTQYVLSKLKGKFPTLVMADKKTAIAANQAEDATKGVQITKDQLAVASTSYQSPKKHVLLKTIKSPTVKKPRISTHVVDTSKGLPIGGLQVSLYKLMDGRWTFLNESNTSPNGRCVDLVDNMKVNFTAGRYKIHFDVDKYFTLRRIETMYPFIEIVFDVKNPAGHYHIPVLLSPFGYTTYRGSER</sequence>
<evidence type="ECO:0000256" key="2">
    <source>
        <dbReference type="ARBA" id="ARBA00002704"/>
    </source>
</evidence>
<accession>A0A2A3EHK3</accession>
<evidence type="ECO:0000256" key="1">
    <source>
        <dbReference type="ARBA" id="ARBA00001043"/>
    </source>
</evidence>
<keyword evidence="7 10" id="KW-0378">Hydrolase</keyword>
<evidence type="ECO:0000313" key="11">
    <source>
        <dbReference type="Proteomes" id="UP000242457"/>
    </source>
</evidence>
<dbReference type="AlphaFoldDB" id="A0A2A3EHK3"/>
<dbReference type="InterPro" id="IPR023419">
    <property type="entry name" value="Transthyretin_CS"/>
</dbReference>
<feature type="region of interest" description="Disordered" evidence="8">
    <location>
        <begin position="229"/>
        <end position="275"/>
    </location>
</feature>
<evidence type="ECO:0000313" key="10">
    <source>
        <dbReference type="EMBL" id="PBC30679.1"/>
    </source>
</evidence>
<dbReference type="Proteomes" id="UP000242457">
    <property type="component" value="Unassembled WGS sequence"/>
</dbReference>
<organism evidence="10 11">
    <name type="scientific">Apis cerana cerana</name>
    <name type="common">Oriental honeybee</name>
    <dbReference type="NCBI Taxonomy" id="94128"/>
    <lineage>
        <taxon>Eukaryota</taxon>
        <taxon>Metazoa</taxon>
        <taxon>Ecdysozoa</taxon>
        <taxon>Arthropoda</taxon>
        <taxon>Hexapoda</taxon>
        <taxon>Insecta</taxon>
        <taxon>Pterygota</taxon>
        <taxon>Neoptera</taxon>
        <taxon>Endopterygota</taxon>
        <taxon>Hymenoptera</taxon>
        <taxon>Apocrita</taxon>
        <taxon>Aculeata</taxon>
        <taxon>Apoidea</taxon>
        <taxon>Anthophila</taxon>
        <taxon>Apidae</taxon>
        <taxon>Apis</taxon>
    </lineage>
</organism>
<comment type="subunit">
    <text evidence="4">Homotetramer.</text>
</comment>
<dbReference type="NCBIfam" id="TIGR02962">
    <property type="entry name" value="hdxy_isourate"/>
    <property type="match status" value="1"/>
</dbReference>
<keyword evidence="11" id="KW-1185">Reference proteome</keyword>
<evidence type="ECO:0000256" key="7">
    <source>
        <dbReference type="ARBA" id="ARBA00022801"/>
    </source>
</evidence>
<evidence type="ECO:0000256" key="8">
    <source>
        <dbReference type="SAM" id="MobiDB-lite"/>
    </source>
</evidence>
<dbReference type="Pfam" id="PF00576">
    <property type="entry name" value="Transthyretin"/>
    <property type="match status" value="1"/>
</dbReference>
<dbReference type="GO" id="GO:0033971">
    <property type="term" value="F:hydroxyisourate hydrolase activity"/>
    <property type="evidence" value="ECO:0007669"/>
    <property type="project" value="UniProtKB-EC"/>
</dbReference>
<feature type="region of interest" description="Disordered" evidence="8">
    <location>
        <begin position="334"/>
        <end position="364"/>
    </location>
</feature>
<reference evidence="10 11" key="1">
    <citation type="submission" date="2014-07" db="EMBL/GenBank/DDBJ databases">
        <title>Genomic and transcriptomic analysis on Apis cerana provide comprehensive insights into honey bee biology.</title>
        <authorList>
            <person name="Diao Q."/>
            <person name="Sun L."/>
            <person name="Zheng H."/>
            <person name="Zheng H."/>
            <person name="Xu S."/>
            <person name="Wang S."/>
            <person name="Zeng Z."/>
            <person name="Hu F."/>
            <person name="Su S."/>
            <person name="Wu J."/>
        </authorList>
    </citation>
    <scope>NUCLEOTIDE SEQUENCE [LARGE SCALE GENOMIC DNA]</scope>
    <source>
        <tissue evidence="10">Pupae without intestine</tissue>
    </source>
</reference>
<dbReference type="PANTHER" id="PTHR10395:SF7">
    <property type="entry name" value="5-HYDROXYISOURATE HYDROLASE"/>
    <property type="match status" value="1"/>
</dbReference>
<feature type="compositionally biased region" description="Basic and acidic residues" evidence="8">
    <location>
        <begin position="340"/>
        <end position="364"/>
    </location>
</feature>
<dbReference type="EMBL" id="KZ288255">
    <property type="protein sequence ID" value="PBC30679.1"/>
    <property type="molecule type" value="Genomic_DNA"/>
</dbReference>
<feature type="compositionally biased region" description="Acidic residues" evidence="8">
    <location>
        <begin position="243"/>
        <end position="260"/>
    </location>
</feature>
<proteinExistence type="inferred from homology"/>
<evidence type="ECO:0000256" key="5">
    <source>
        <dbReference type="ARBA" id="ARBA00012609"/>
    </source>
</evidence>
<feature type="domain" description="Transthyretin/hydroxyisourate hydrolase" evidence="9">
    <location>
        <begin position="516"/>
        <end position="631"/>
    </location>
</feature>
<evidence type="ECO:0000259" key="9">
    <source>
        <dbReference type="SMART" id="SM00095"/>
    </source>
</evidence>
<dbReference type="OrthoDB" id="10265230at2759"/>
<name>A0A2A3EHK3_APICC</name>
<dbReference type="InterPro" id="IPR014306">
    <property type="entry name" value="Hydroxyisourate_hydrolase"/>
</dbReference>
<dbReference type="Gene3D" id="2.60.40.180">
    <property type="entry name" value="Transthyretin/hydroxyisourate hydrolase domain"/>
    <property type="match status" value="1"/>
</dbReference>
<dbReference type="SMART" id="SM00095">
    <property type="entry name" value="TR_THY"/>
    <property type="match status" value="1"/>
</dbReference>
<dbReference type="PANTHER" id="PTHR10395">
    <property type="entry name" value="URICASE AND TRANSTHYRETIN-RELATED"/>
    <property type="match status" value="1"/>
</dbReference>
<protein>
    <recommendedName>
        <fullName evidence="5">hydroxyisourate hydrolase</fullName>
        <ecNumber evidence="5">3.5.2.17</ecNumber>
    </recommendedName>
</protein>
<dbReference type="InterPro" id="IPR023416">
    <property type="entry name" value="Transthyretin/HIU_hydrolase_d"/>
</dbReference>
<comment type="function">
    <text evidence="2">Catalyzes the hydrolysis of 5-hydroxyisourate (HIU) to 2-oxo-4-hydroxy-4-carboxy-5-ureidoimidazoline (OHCU).</text>
</comment>
<comment type="catalytic activity">
    <reaction evidence="1">
        <text>5-hydroxyisourate + H2O = 5-hydroxy-2-oxo-4-ureido-2,5-dihydro-1H-imidazole-5-carboxylate + H(+)</text>
        <dbReference type="Rhea" id="RHEA:23736"/>
        <dbReference type="ChEBI" id="CHEBI:15377"/>
        <dbReference type="ChEBI" id="CHEBI:15378"/>
        <dbReference type="ChEBI" id="CHEBI:18072"/>
        <dbReference type="ChEBI" id="CHEBI:58639"/>
        <dbReference type="EC" id="3.5.2.17"/>
    </reaction>
</comment>
<dbReference type="EC" id="3.5.2.17" evidence="5"/>
<dbReference type="InterPro" id="IPR012575">
    <property type="entry name" value="NDUB1"/>
</dbReference>
<dbReference type="GO" id="GO:0005739">
    <property type="term" value="C:mitochondrion"/>
    <property type="evidence" value="ECO:0007669"/>
    <property type="project" value="InterPro"/>
</dbReference>
<evidence type="ECO:0000256" key="3">
    <source>
        <dbReference type="ARBA" id="ARBA00009850"/>
    </source>
</evidence>
<keyword evidence="6" id="KW-0659">Purine metabolism</keyword>
<evidence type="ECO:0000256" key="6">
    <source>
        <dbReference type="ARBA" id="ARBA00022631"/>
    </source>
</evidence>
<comment type="similarity">
    <text evidence="3">Belongs to the transthyretin family. 5-hydroxyisourate hydrolase subfamily.</text>
</comment>
<dbReference type="GO" id="GO:0006144">
    <property type="term" value="P:purine nucleobase metabolic process"/>
    <property type="evidence" value="ECO:0007669"/>
    <property type="project" value="UniProtKB-KW"/>
</dbReference>
<dbReference type="InterPro" id="IPR036817">
    <property type="entry name" value="Transthyretin/HIU_hydrolase_sf"/>
</dbReference>
<dbReference type="PROSITE" id="PS00769">
    <property type="entry name" value="TRANSTHYRETIN_2"/>
    <property type="match status" value="1"/>
</dbReference>
<dbReference type="CDD" id="cd05822">
    <property type="entry name" value="TLP_HIUase"/>
    <property type="match status" value="1"/>
</dbReference>
<gene>
    <name evidence="10" type="ORF">APICC_02715</name>
</gene>
<evidence type="ECO:0000256" key="4">
    <source>
        <dbReference type="ARBA" id="ARBA00011881"/>
    </source>
</evidence>
<dbReference type="STRING" id="94128.A0A2A3EHK3"/>
<dbReference type="SUPFAM" id="SSF49472">
    <property type="entry name" value="Transthyretin (synonym: prealbumin)"/>
    <property type="match status" value="1"/>
</dbReference>
<dbReference type="Pfam" id="PF08040">
    <property type="entry name" value="NADH_oxidored"/>
    <property type="match status" value="1"/>
</dbReference>